<reference evidence="1" key="1">
    <citation type="submission" date="2020-10" db="EMBL/GenBank/DDBJ databases">
        <authorList>
            <person name="Kusch S."/>
        </authorList>
    </citation>
    <scope>NUCLEOTIDE SEQUENCE</scope>
    <source>
        <strain evidence="1">SwB9</strain>
    </source>
</reference>
<accession>A0A8H2W1B3</accession>
<comment type="caution">
    <text evidence="1">The sequence shown here is derived from an EMBL/GenBank/DDBJ whole genome shotgun (WGS) entry which is preliminary data.</text>
</comment>
<gene>
    <name evidence="1" type="ORF">SCLTRI_LOCUS7475</name>
</gene>
<organism evidence="1 2">
    <name type="scientific">Sclerotinia trifoliorum</name>
    <dbReference type="NCBI Taxonomy" id="28548"/>
    <lineage>
        <taxon>Eukaryota</taxon>
        <taxon>Fungi</taxon>
        <taxon>Dikarya</taxon>
        <taxon>Ascomycota</taxon>
        <taxon>Pezizomycotina</taxon>
        <taxon>Leotiomycetes</taxon>
        <taxon>Helotiales</taxon>
        <taxon>Sclerotiniaceae</taxon>
        <taxon>Sclerotinia</taxon>
    </lineage>
</organism>
<sequence length="255" mass="28018">MEPQFRATVIVPRAPTVVQATGIQSFWPALEPASSDAILQIVFANEGKVLGQWSFFEYFQDGIASTGGERVHGKNINVYPGDLISNGFISTDENEMWTGAINAHKWYVNWIVRRGAEGLAKGEIDGEGNATVDLSAHADMGDFTQVRTVCIFLYYSSMLQLNFIPESINMPQAILATELSRAAKWEMGPIDWQNVMIQIEGTSRDWCSVDKLILLNVTLGNVQAVDLLPTTKGATCFFKGFTVTDTIATEEGLGL</sequence>
<proteinExistence type="predicted"/>
<dbReference type="EMBL" id="CAJHIA010000030">
    <property type="protein sequence ID" value="CAD6447683.1"/>
    <property type="molecule type" value="Genomic_DNA"/>
</dbReference>
<dbReference type="OrthoDB" id="3360643at2759"/>
<evidence type="ECO:0000313" key="2">
    <source>
        <dbReference type="Proteomes" id="UP000624404"/>
    </source>
</evidence>
<name>A0A8H2W1B3_9HELO</name>
<evidence type="ECO:0000313" key="1">
    <source>
        <dbReference type="EMBL" id="CAD6447683.1"/>
    </source>
</evidence>
<dbReference type="AlphaFoldDB" id="A0A8H2W1B3"/>
<dbReference type="Proteomes" id="UP000624404">
    <property type="component" value="Unassembled WGS sequence"/>
</dbReference>
<keyword evidence="2" id="KW-1185">Reference proteome</keyword>
<protein>
    <submittedName>
        <fullName evidence="1">92a661b7-33dc-4ad9-a24c-0145b27eef78</fullName>
    </submittedName>
</protein>